<name>A0A9W9Z4Z7_9CNID</name>
<dbReference type="PANTHER" id="PTHR13049:SF2">
    <property type="entry name" value="COILED-COIL DOMAIN-CONTAINING PROTEIN 25"/>
    <property type="match status" value="1"/>
</dbReference>
<protein>
    <recommendedName>
        <fullName evidence="2">Coiled-coil domain-containing protein 25</fullName>
    </recommendedName>
</protein>
<accession>A0A9W9Z4Z7</accession>
<evidence type="ECO:0000313" key="6">
    <source>
        <dbReference type="Proteomes" id="UP001163046"/>
    </source>
</evidence>
<reference evidence="5" key="1">
    <citation type="submission" date="2023-01" db="EMBL/GenBank/DDBJ databases">
        <title>Genome assembly of the deep-sea coral Lophelia pertusa.</title>
        <authorList>
            <person name="Herrera S."/>
            <person name="Cordes E."/>
        </authorList>
    </citation>
    <scope>NUCLEOTIDE SEQUENCE</scope>
    <source>
        <strain evidence="5">USNM1676648</strain>
        <tissue evidence="5">Polyp</tissue>
    </source>
</reference>
<gene>
    <name evidence="5" type="primary">CCDC25</name>
    <name evidence="5" type="ORF">OS493_009190</name>
</gene>
<dbReference type="Proteomes" id="UP001163046">
    <property type="component" value="Unassembled WGS sequence"/>
</dbReference>
<dbReference type="InterPro" id="IPR039730">
    <property type="entry name" value="Jlp2/Ccd25"/>
</dbReference>
<feature type="domain" description="NFACT RNA-binding" evidence="4">
    <location>
        <begin position="57"/>
        <end position="144"/>
    </location>
</feature>
<dbReference type="PANTHER" id="PTHR13049">
    <property type="entry name" value="DUF814-RELATED"/>
    <property type="match status" value="1"/>
</dbReference>
<comment type="caution">
    <text evidence="5">The sequence shown here is derived from an EMBL/GenBank/DDBJ whole genome shotgun (WGS) entry which is preliminary data.</text>
</comment>
<evidence type="ECO:0000313" key="5">
    <source>
        <dbReference type="EMBL" id="KAJ7373868.1"/>
    </source>
</evidence>
<dbReference type="Pfam" id="PF05670">
    <property type="entry name" value="NFACT-R_1"/>
    <property type="match status" value="1"/>
</dbReference>
<dbReference type="AlphaFoldDB" id="A0A9W9Z4Z7"/>
<keyword evidence="6" id="KW-1185">Reference proteome</keyword>
<evidence type="ECO:0000256" key="2">
    <source>
        <dbReference type="ARBA" id="ARBA00016700"/>
    </source>
</evidence>
<comment type="subunit">
    <text evidence="3">Interacts (via cytoplasmic region) with ILK.</text>
</comment>
<dbReference type="EMBL" id="MU826829">
    <property type="protein sequence ID" value="KAJ7373868.1"/>
    <property type="molecule type" value="Genomic_DNA"/>
</dbReference>
<evidence type="ECO:0000259" key="4">
    <source>
        <dbReference type="Pfam" id="PF05670"/>
    </source>
</evidence>
<proteinExistence type="inferred from homology"/>
<organism evidence="5 6">
    <name type="scientific">Desmophyllum pertusum</name>
    <dbReference type="NCBI Taxonomy" id="174260"/>
    <lineage>
        <taxon>Eukaryota</taxon>
        <taxon>Metazoa</taxon>
        <taxon>Cnidaria</taxon>
        <taxon>Anthozoa</taxon>
        <taxon>Hexacorallia</taxon>
        <taxon>Scleractinia</taxon>
        <taxon>Caryophylliina</taxon>
        <taxon>Caryophylliidae</taxon>
        <taxon>Desmophyllum</taxon>
    </lineage>
</organism>
<evidence type="ECO:0000256" key="3">
    <source>
        <dbReference type="ARBA" id="ARBA00024214"/>
    </source>
</evidence>
<comment type="similarity">
    <text evidence="1">Belongs to the CCDC25 family.</text>
</comment>
<sequence length="250" mass="29314">MLSHLRTAFIWAQINTKVSVLPGIFKSPYVFCFLLIDHYHVTHVYYQVKEIYLLPHTDEELIKWGFPEDVWFHVDKLSSAHVYLRLRKGETLDDIPTAVLTDCIQLVKANSIQGNKMNNIAVVYTLWGNLKKTSDMEVGQVGFYSNKEVRIIKIEKRINEIVNRLNKTKEEKFPNLRDEREERDRLEREDGKQKLREQELRLFNGLKKDDVQQVQSLVRNRATQIQVGGFTMDGFRIIPPSRLVLPLLSF</sequence>
<evidence type="ECO:0000256" key="1">
    <source>
        <dbReference type="ARBA" id="ARBA00008998"/>
    </source>
</evidence>
<dbReference type="OrthoDB" id="200398at2759"/>
<dbReference type="InterPro" id="IPR008532">
    <property type="entry name" value="NFACT_RNA-bd"/>
</dbReference>